<dbReference type="GO" id="GO:0060236">
    <property type="term" value="P:regulation of mitotic spindle organization"/>
    <property type="evidence" value="ECO:0007669"/>
    <property type="project" value="InterPro"/>
</dbReference>
<feature type="compositionally biased region" description="Polar residues" evidence="1">
    <location>
        <begin position="1"/>
        <end position="17"/>
    </location>
</feature>
<proteinExistence type="predicted"/>
<feature type="compositionally biased region" description="Polar residues" evidence="1">
    <location>
        <begin position="142"/>
        <end position="155"/>
    </location>
</feature>
<organism evidence="2">
    <name type="scientific">Prunus dulcis</name>
    <name type="common">Almond</name>
    <name type="synonym">Amygdalus dulcis</name>
    <dbReference type="NCBI Taxonomy" id="3755"/>
    <lineage>
        <taxon>Eukaryota</taxon>
        <taxon>Viridiplantae</taxon>
        <taxon>Streptophyta</taxon>
        <taxon>Embryophyta</taxon>
        <taxon>Tracheophyta</taxon>
        <taxon>Spermatophyta</taxon>
        <taxon>Magnoliopsida</taxon>
        <taxon>eudicotyledons</taxon>
        <taxon>Gunneridae</taxon>
        <taxon>Pentapetalae</taxon>
        <taxon>rosids</taxon>
        <taxon>fabids</taxon>
        <taxon>Rosales</taxon>
        <taxon>Rosaceae</taxon>
        <taxon>Amygdaloideae</taxon>
        <taxon>Amygdaleae</taxon>
        <taxon>Prunus</taxon>
    </lineage>
</organism>
<accession>A0A4Y1R2D8</accession>
<feature type="compositionally biased region" description="Basic and acidic residues" evidence="1">
    <location>
        <begin position="19"/>
        <end position="28"/>
    </location>
</feature>
<dbReference type="GO" id="GO:0030295">
    <property type="term" value="F:protein kinase activator activity"/>
    <property type="evidence" value="ECO:0007669"/>
    <property type="project" value="TreeGrafter"/>
</dbReference>
<dbReference type="GO" id="GO:0008017">
    <property type="term" value="F:microtubule binding"/>
    <property type="evidence" value="ECO:0007669"/>
    <property type="project" value="TreeGrafter"/>
</dbReference>
<dbReference type="GO" id="GO:0005880">
    <property type="term" value="C:nuclear microtubule"/>
    <property type="evidence" value="ECO:0007669"/>
    <property type="project" value="TreeGrafter"/>
</dbReference>
<sequence length="396" mass="44851">MRNEPNSPNLPSSASKFHSQREKEREMGAEMQDFMREAYEGDEIDLDYEFDAPKFYDFTQPDSDLEATEAEDWFRFAGSYPPSPFIIKLLMNWQKDIPVEPVKVSAESKDVEGIRDSDSNNCMEAEVSAAVDENNREFSNHMAQDTQNPKTNSPAKSPPLSRISTLMKPTASQLAKQNHRREPHMNRFGKKLEKADVNSQKSPSSDTRCTKRQKLEAGYLRKVAELKHQPFWLHKVPIKVGGDVITVNARPKVTIPREPNLETAHRAQRRRYKILKASPLPTPKKSTVSATEFQVFNLRTSARAYAMQQTFNNVTNAPNSNENTEIKGPTFGYALTQEKSGTAYKCTACSIKKKEFKFAIDKRFLKEPPTDLFSKLSLASEAQNNAKPQSKSAFAC</sequence>
<dbReference type="InterPro" id="IPR009675">
    <property type="entry name" value="TPX2_fam"/>
</dbReference>
<evidence type="ECO:0000313" key="2">
    <source>
        <dbReference type="EMBL" id="BBG98265.1"/>
    </source>
</evidence>
<feature type="region of interest" description="Disordered" evidence="1">
    <location>
        <begin position="142"/>
        <end position="212"/>
    </location>
</feature>
<dbReference type="AlphaFoldDB" id="A0A4Y1R2D8"/>
<gene>
    <name evidence="2" type="ORF">Prudu_007622</name>
</gene>
<feature type="region of interest" description="Disordered" evidence="1">
    <location>
        <begin position="1"/>
        <end position="28"/>
    </location>
</feature>
<dbReference type="GO" id="GO:0005819">
    <property type="term" value="C:spindle"/>
    <property type="evidence" value="ECO:0007669"/>
    <property type="project" value="InterPro"/>
</dbReference>
<dbReference type="GO" id="GO:0090307">
    <property type="term" value="P:mitotic spindle assembly"/>
    <property type="evidence" value="ECO:0007669"/>
    <property type="project" value="TreeGrafter"/>
</dbReference>
<evidence type="ECO:0000256" key="1">
    <source>
        <dbReference type="SAM" id="MobiDB-lite"/>
    </source>
</evidence>
<name>A0A4Y1R2D8_PRUDU</name>
<dbReference type="PANTHER" id="PTHR14326">
    <property type="entry name" value="TARGETING PROTEIN FOR XKLP2"/>
    <property type="match status" value="1"/>
</dbReference>
<dbReference type="EMBL" id="AP019298">
    <property type="protein sequence ID" value="BBG98265.1"/>
    <property type="molecule type" value="Genomic_DNA"/>
</dbReference>
<dbReference type="PANTHER" id="PTHR14326:SF55">
    <property type="entry name" value="CELL CYCLE REGULATED MICROTUBULE ASSOCIATED PROTEIN"/>
    <property type="match status" value="1"/>
</dbReference>
<reference evidence="2" key="1">
    <citation type="journal article" date="2019" name="Science">
        <title>Mutation of a bHLH transcription factor allowed almond domestication.</title>
        <authorList>
            <person name="Sanchez-Perez R."/>
            <person name="Pavan S."/>
            <person name="Mazzeo R."/>
            <person name="Moldovan C."/>
            <person name="Aiese Cigliano R."/>
            <person name="Del Cueto J."/>
            <person name="Ricciardi F."/>
            <person name="Lotti C."/>
            <person name="Ricciardi L."/>
            <person name="Dicenta F."/>
            <person name="Lopez-Marques R.L."/>
            <person name="Lindberg Moller B."/>
        </authorList>
    </citation>
    <scope>NUCLEOTIDE SEQUENCE</scope>
</reference>
<feature type="compositionally biased region" description="Polar residues" evidence="1">
    <location>
        <begin position="197"/>
        <end position="207"/>
    </location>
</feature>
<protein>
    <submittedName>
        <fullName evidence="2">Cell cycle regulated microtubule associated protein</fullName>
    </submittedName>
</protein>